<protein>
    <submittedName>
        <fullName evidence="1">Uncharacterized protein</fullName>
    </submittedName>
</protein>
<sequence length="79" mass="9228">SEGVLHGCGHYVITKRVGKIDCLNPYCIYSKNHVENCPHCPTCKRYYGPDARETVTLQTKEYCNECKWWYQGEGARNRR</sequence>
<dbReference type="EMBL" id="KN818237">
    <property type="protein sequence ID" value="KIL66203.1"/>
    <property type="molecule type" value="Genomic_DNA"/>
</dbReference>
<name>A0A0C2XBJ5_AMAMK</name>
<dbReference type="InParanoid" id="A0A0C2XBJ5"/>
<dbReference type="HOGENOM" id="CLU_180191_1_0_1"/>
<proteinExistence type="predicted"/>
<evidence type="ECO:0000313" key="2">
    <source>
        <dbReference type="Proteomes" id="UP000054549"/>
    </source>
</evidence>
<accession>A0A0C2XBJ5</accession>
<gene>
    <name evidence="1" type="ORF">M378DRAFT_75602</name>
</gene>
<keyword evidence="2" id="KW-1185">Reference proteome</keyword>
<feature type="non-terminal residue" evidence="1">
    <location>
        <position position="1"/>
    </location>
</feature>
<dbReference type="Proteomes" id="UP000054549">
    <property type="component" value="Unassembled WGS sequence"/>
</dbReference>
<dbReference type="OrthoDB" id="2840428at2759"/>
<reference evidence="1 2" key="1">
    <citation type="submission" date="2014-04" db="EMBL/GenBank/DDBJ databases">
        <title>Evolutionary Origins and Diversification of the Mycorrhizal Mutualists.</title>
        <authorList>
            <consortium name="DOE Joint Genome Institute"/>
            <consortium name="Mycorrhizal Genomics Consortium"/>
            <person name="Kohler A."/>
            <person name="Kuo A."/>
            <person name="Nagy L.G."/>
            <person name="Floudas D."/>
            <person name="Copeland A."/>
            <person name="Barry K.W."/>
            <person name="Cichocki N."/>
            <person name="Veneault-Fourrey C."/>
            <person name="LaButti K."/>
            <person name="Lindquist E.A."/>
            <person name="Lipzen A."/>
            <person name="Lundell T."/>
            <person name="Morin E."/>
            <person name="Murat C."/>
            <person name="Riley R."/>
            <person name="Ohm R."/>
            <person name="Sun H."/>
            <person name="Tunlid A."/>
            <person name="Henrissat B."/>
            <person name="Grigoriev I.V."/>
            <person name="Hibbett D.S."/>
            <person name="Martin F."/>
        </authorList>
    </citation>
    <scope>NUCLEOTIDE SEQUENCE [LARGE SCALE GENOMIC DNA]</scope>
    <source>
        <strain evidence="1 2">Koide BX008</strain>
    </source>
</reference>
<evidence type="ECO:0000313" key="1">
    <source>
        <dbReference type="EMBL" id="KIL66203.1"/>
    </source>
</evidence>
<dbReference type="AlphaFoldDB" id="A0A0C2XBJ5"/>
<organism evidence="1 2">
    <name type="scientific">Amanita muscaria (strain Koide BX008)</name>
    <dbReference type="NCBI Taxonomy" id="946122"/>
    <lineage>
        <taxon>Eukaryota</taxon>
        <taxon>Fungi</taxon>
        <taxon>Dikarya</taxon>
        <taxon>Basidiomycota</taxon>
        <taxon>Agaricomycotina</taxon>
        <taxon>Agaricomycetes</taxon>
        <taxon>Agaricomycetidae</taxon>
        <taxon>Agaricales</taxon>
        <taxon>Pluteineae</taxon>
        <taxon>Amanitaceae</taxon>
        <taxon>Amanita</taxon>
    </lineage>
</organism>